<reference evidence="3 4" key="1">
    <citation type="submission" date="2019-03" db="EMBL/GenBank/DDBJ databases">
        <authorList>
            <person name="He R.-H."/>
        </authorList>
    </citation>
    <scope>NUCLEOTIDE SEQUENCE [LARGE SCALE GENOMIC DNA]</scope>
    <source>
        <strain evidence="4">SH 714</strain>
    </source>
</reference>
<evidence type="ECO:0000313" key="4">
    <source>
        <dbReference type="Proteomes" id="UP000297975"/>
    </source>
</evidence>
<sequence>MKKFILIIFVLLISLLIGCGTTQSQGDQQSSDEKNEEQNTGDPSNKEEKSNENTDEKTAILPDNRDQVEQPPFEYKLPSELPFKVGEAEAQMLNNPEKSTYRYSVLYIPKNGGGAVEVEVYGEVSEDIELKNPETINGVEYGFEETKESRLLEFQDVNKFYSLYAGADPDTRELSISKEELVEIAESFVQVEK</sequence>
<evidence type="ECO:0000313" key="3">
    <source>
        <dbReference type="EMBL" id="TFB22944.1"/>
    </source>
</evidence>
<gene>
    <name evidence="3" type="ORF">E3U55_06800</name>
</gene>
<evidence type="ECO:0008006" key="5">
    <source>
        <dbReference type="Google" id="ProtNLM"/>
    </source>
</evidence>
<keyword evidence="4" id="KW-1185">Reference proteome</keyword>
<feature type="chain" id="PRO_5021246584" description="DUF4367 domain-containing protein" evidence="2">
    <location>
        <begin position="27"/>
        <end position="193"/>
    </location>
</feature>
<proteinExistence type="predicted"/>
<protein>
    <recommendedName>
        <fullName evidence="5">DUF4367 domain-containing protein</fullName>
    </recommendedName>
</protein>
<name>A0A4Y8IR53_9BACI</name>
<dbReference type="OrthoDB" id="2883152at2"/>
<dbReference type="EMBL" id="SOPW01000005">
    <property type="protein sequence ID" value="TFB22944.1"/>
    <property type="molecule type" value="Genomic_DNA"/>
</dbReference>
<dbReference type="Proteomes" id="UP000297975">
    <property type="component" value="Unassembled WGS sequence"/>
</dbReference>
<organism evidence="3 4">
    <name type="scientific">Filobacillus milosensis</name>
    <dbReference type="NCBI Taxonomy" id="94137"/>
    <lineage>
        <taxon>Bacteria</taxon>
        <taxon>Bacillati</taxon>
        <taxon>Bacillota</taxon>
        <taxon>Bacilli</taxon>
        <taxon>Bacillales</taxon>
        <taxon>Bacillaceae</taxon>
        <taxon>Filobacillus</taxon>
    </lineage>
</organism>
<comment type="caution">
    <text evidence="3">The sequence shown here is derived from an EMBL/GenBank/DDBJ whole genome shotgun (WGS) entry which is preliminary data.</text>
</comment>
<keyword evidence="2" id="KW-0732">Signal</keyword>
<accession>A0A4Y8IR53</accession>
<dbReference type="RefSeq" id="WP_134339675.1">
    <property type="nucleotide sequence ID" value="NZ_SOPW01000005.1"/>
</dbReference>
<feature type="region of interest" description="Disordered" evidence="1">
    <location>
        <begin position="22"/>
        <end position="70"/>
    </location>
</feature>
<evidence type="ECO:0000256" key="2">
    <source>
        <dbReference type="SAM" id="SignalP"/>
    </source>
</evidence>
<dbReference type="PROSITE" id="PS51257">
    <property type="entry name" value="PROKAR_LIPOPROTEIN"/>
    <property type="match status" value="1"/>
</dbReference>
<feature type="signal peptide" evidence="2">
    <location>
        <begin position="1"/>
        <end position="26"/>
    </location>
</feature>
<feature type="compositionally biased region" description="Basic and acidic residues" evidence="1">
    <location>
        <begin position="44"/>
        <end position="68"/>
    </location>
</feature>
<dbReference type="AlphaFoldDB" id="A0A4Y8IR53"/>
<evidence type="ECO:0000256" key="1">
    <source>
        <dbReference type="SAM" id="MobiDB-lite"/>
    </source>
</evidence>